<evidence type="ECO:0000256" key="4">
    <source>
        <dbReference type="ARBA" id="ARBA00023298"/>
    </source>
</evidence>
<accession>A7S387</accession>
<keyword evidence="3" id="KW-1052">Target cell membrane</keyword>
<comment type="subcellular location">
    <subcellularLocation>
        <location evidence="2">Nematocyst</location>
    </subcellularLocation>
    <subcellularLocation>
        <location evidence="1">Target cell membrane</location>
    </subcellularLocation>
</comment>
<proteinExistence type="predicted"/>
<dbReference type="GO" id="GO:0042151">
    <property type="term" value="C:nematocyst"/>
    <property type="evidence" value="ECO:0007669"/>
    <property type="project" value="UniProtKB-SubCell"/>
</dbReference>
<dbReference type="InParanoid" id="A7S387"/>
<evidence type="ECO:0000256" key="5">
    <source>
        <dbReference type="ARBA" id="ARBA00023331"/>
    </source>
</evidence>
<keyword evidence="4" id="KW-1053">Target membrane</keyword>
<reference evidence="6 7" key="1">
    <citation type="journal article" date="2007" name="Science">
        <title>Sea anemone genome reveals ancestral eumetazoan gene repertoire and genomic organization.</title>
        <authorList>
            <person name="Putnam N.H."/>
            <person name="Srivastava M."/>
            <person name="Hellsten U."/>
            <person name="Dirks B."/>
            <person name="Chapman J."/>
            <person name="Salamov A."/>
            <person name="Terry A."/>
            <person name="Shapiro H."/>
            <person name="Lindquist E."/>
            <person name="Kapitonov V.V."/>
            <person name="Jurka J."/>
            <person name="Genikhovich G."/>
            <person name="Grigoriev I.V."/>
            <person name="Lucas S.M."/>
            <person name="Steele R.E."/>
            <person name="Finnerty J.R."/>
            <person name="Technau U."/>
            <person name="Martindale M.Q."/>
            <person name="Rokhsar D.S."/>
        </authorList>
    </citation>
    <scope>NUCLEOTIDE SEQUENCE [LARGE SCALE GENOMIC DNA]</scope>
    <source>
        <strain evidence="7">CH2 X CH6</strain>
    </source>
</reference>
<dbReference type="Proteomes" id="UP000001593">
    <property type="component" value="Unassembled WGS sequence"/>
</dbReference>
<evidence type="ECO:0000313" key="7">
    <source>
        <dbReference type="Proteomes" id="UP000001593"/>
    </source>
</evidence>
<dbReference type="Gene3D" id="2.60.270.20">
    <property type="entry name" value="Cytolysin/lectin"/>
    <property type="match status" value="1"/>
</dbReference>
<organism evidence="6 7">
    <name type="scientific">Nematostella vectensis</name>
    <name type="common">Starlet sea anemone</name>
    <dbReference type="NCBI Taxonomy" id="45351"/>
    <lineage>
        <taxon>Eukaryota</taxon>
        <taxon>Metazoa</taxon>
        <taxon>Cnidaria</taxon>
        <taxon>Anthozoa</taxon>
        <taxon>Hexacorallia</taxon>
        <taxon>Actiniaria</taxon>
        <taxon>Edwardsiidae</taxon>
        <taxon>Nematostella</taxon>
    </lineage>
</organism>
<dbReference type="EMBL" id="DS469572">
    <property type="protein sequence ID" value="EDO41844.1"/>
    <property type="molecule type" value="Genomic_DNA"/>
</dbReference>
<dbReference type="AlphaFoldDB" id="A7S387"/>
<protein>
    <submittedName>
        <fullName evidence="6">Uncharacterized protein</fullName>
    </submittedName>
</protein>
<dbReference type="PANTHER" id="PTHR40388">
    <property type="entry name" value="BRYOPORIN"/>
    <property type="match status" value="1"/>
</dbReference>
<gene>
    <name evidence="6" type="ORF">NEMVEDRAFT_v1g242539</name>
</gene>
<dbReference type="SUPFAM" id="SSF63724">
    <property type="entry name" value="Cytolysin/lectin"/>
    <property type="match status" value="1"/>
</dbReference>
<keyword evidence="7" id="KW-1185">Reference proteome</keyword>
<evidence type="ECO:0000256" key="3">
    <source>
        <dbReference type="ARBA" id="ARBA00022537"/>
    </source>
</evidence>
<evidence type="ECO:0000256" key="1">
    <source>
        <dbReference type="ARBA" id="ARBA00004175"/>
    </source>
</evidence>
<dbReference type="InterPro" id="IPR050677">
    <property type="entry name" value="Actinoporin_PFT"/>
</dbReference>
<dbReference type="HOGENOM" id="CLU_1216047_0_0_1"/>
<keyword evidence="5" id="KW-0166">Nematocyst</keyword>
<name>A7S387_NEMVE</name>
<dbReference type="OrthoDB" id="5957918at2759"/>
<dbReference type="GO" id="GO:0044218">
    <property type="term" value="C:other organism cell membrane"/>
    <property type="evidence" value="ECO:0007669"/>
    <property type="project" value="UniProtKB-KW"/>
</dbReference>
<keyword evidence="4" id="KW-0472">Membrane</keyword>
<dbReference type="InterPro" id="IPR015926">
    <property type="entry name" value="Cytolysin/lectin"/>
</dbReference>
<sequence length="228" mass="25065">MAAVGATIGAIASNAEKVAAVAGAISSLDNPGFTWFGLASEGGSRRNQMIIQNETDEVMELTKIYLYHGKVKIPPDPSIRAMAEDECLFHSAGSWSATGVSGIVTYKMQNDARLHILWDCPFNFDYSDNFIGLMLTNNSSQYLPTDDMFFNMYQYEGYDALGLPSPSPGTRYDLVCCGPSHGYSHEAGRDKPWGHMRPCKVEDDKYLVVATMGDRHATTSKISVIKKK</sequence>
<dbReference type="PANTHER" id="PTHR40388:SF1">
    <property type="entry name" value="BRYOPORIN"/>
    <property type="match status" value="1"/>
</dbReference>
<evidence type="ECO:0000313" key="6">
    <source>
        <dbReference type="EMBL" id="EDO41844.1"/>
    </source>
</evidence>
<dbReference type="KEGG" id="nve:5513636"/>
<evidence type="ECO:0000256" key="2">
    <source>
        <dbReference type="ARBA" id="ARBA00004532"/>
    </source>
</evidence>